<reference evidence="1 2" key="1">
    <citation type="journal article" date="2022" name="Nat. Plants">
        <title>Genomes of leafy and leafless Platanthera orchids illuminate the evolution of mycoheterotrophy.</title>
        <authorList>
            <person name="Li M.H."/>
            <person name="Liu K.W."/>
            <person name="Li Z."/>
            <person name="Lu H.C."/>
            <person name="Ye Q.L."/>
            <person name="Zhang D."/>
            <person name="Wang J.Y."/>
            <person name="Li Y.F."/>
            <person name="Zhong Z.M."/>
            <person name="Liu X."/>
            <person name="Yu X."/>
            <person name="Liu D.K."/>
            <person name="Tu X.D."/>
            <person name="Liu B."/>
            <person name="Hao Y."/>
            <person name="Liao X.Y."/>
            <person name="Jiang Y.T."/>
            <person name="Sun W.H."/>
            <person name="Chen J."/>
            <person name="Chen Y.Q."/>
            <person name="Ai Y."/>
            <person name="Zhai J.W."/>
            <person name="Wu S.S."/>
            <person name="Zhou Z."/>
            <person name="Hsiao Y.Y."/>
            <person name="Wu W.L."/>
            <person name="Chen Y.Y."/>
            <person name="Lin Y.F."/>
            <person name="Hsu J.L."/>
            <person name="Li C.Y."/>
            <person name="Wang Z.W."/>
            <person name="Zhao X."/>
            <person name="Zhong W.Y."/>
            <person name="Ma X.K."/>
            <person name="Ma L."/>
            <person name="Huang J."/>
            <person name="Chen G.Z."/>
            <person name="Huang M.Z."/>
            <person name="Huang L."/>
            <person name="Peng D.H."/>
            <person name="Luo Y.B."/>
            <person name="Zou S.Q."/>
            <person name="Chen S.P."/>
            <person name="Lan S."/>
            <person name="Tsai W.C."/>
            <person name="Van de Peer Y."/>
            <person name="Liu Z.J."/>
        </authorList>
    </citation>
    <scope>NUCLEOTIDE SEQUENCE [LARGE SCALE GENOMIC DNA]</scope>
    <source>
        <strain evidence="1">Lor288</strain>
    </source>
</reference>
<evidence type="ECO:0000313" key="1">
    <source>
        <dbReference type="EMBL" id="KAK8960610.1"/>
    </source>
</evidence>
<name>A0ABR2M8Y5_9ASPA</name>
<gene>
    <name evidence="1" type="ORF">KSP40_PGU021913</name>
</gene>
<accession>A0ABR2M8Y5</accession>
<proteinExistence type="predicted"/>
<dbReference type="EMBL" id="JBBWWR010000010">
    <property type="protein sequence ID" value="KAK8960610.1"/>
    <property type="molecule type" value="Genomic_DNA"/>
</dbReference>
<keyword evidence="2" id="KW-1185">Reference proteome</keyword>
<organism evidence="1 2">
    <name type="scientific">Platanthera guangdongensis</name>
    <dbReference type="NCBI Taxonomy" id="2320717"/>
    <lineage>
        <taxon>Eukaryota</taxon>
        <taxon>Viridiplantae</taxon>
        <taxon>Streptophyta</taxon>
        <taxon>Embryophyta</taxon>
        <taxon>Tracheophyta</taxon>
        <taxon>Spermatophyta</taxon>
        <taxon>Magnoliopsida</taxon>
        <taxon>Liliopsida</taxon>
        <taxon>Asparagales</taxon>
        <taxon>Orchidaceae</taxon>
        <taxon>Orchidoideae</taxon>
        <taxon>Orchideae</taxon>
        <taxon>Orchidinae</taxon>
        <taxon>Platanthera</taxon>
    </lineage>
</organism>
<evidence type="ECO:0000313" key="2">
    <source>
        <dbReference type="Proteomes" id="UP001412067"/>
    </source>
</evidence>
<protein>
    <submittedName>
        <fullName evidence="1">Uncharacterized protein</fullName>
    </submittedName>
</protein>
<comment type="caution">
    <text evidence="1">The sequence shown here is derived from an EMBL/GenBank/DDBJ whole genome shotgun (WGS) entry which is preliminary data.</text>
</comment>
<sequence length="131" mass="15220">MFAGLILHLHRRISKHLLPRSPSHTIHLMLFPRCGAPPPKFYYIIPTFRGSRYLVRTTYFYGGINGASDPPMFDQIFDGTFSNVKIFDIAENRNQAQEHSNHKLSLINQRQHKATTKSCNINNLLYKVRYT</sequence>
<dbReference type="Proteomes" id="UP001412067">
    <property type="component" value="Unassembled WGS sequence"/>
</dbReference>